<reference evidence="1" key="2">
    <citation type="submission" date="2025-08" db="UniProtKB">
        <authorList>
            <consortium name="Ensembl"/>
        </authorList>
    </citation>
    <scope>IDENTIFICATION</scope>
    <source>
        <strain evidence="1">breed Abyssinian</strain>
    </source>
</reference>
<keyword evidence="2" id="KW-1185">Reference proteome</keyword>
<sequence length="378" mass="42517">MRRCVFTSSLRDESGRGWVCEHNSVVAGVACEGVMAAVAELSRSSSGDRSLERSCSPNLSQEVLCEIFRSLHSLVGQLNLRDDVVKITIDWNKLQSLSAFQPTLLFSALEQHVLYLQPFLAKLQPLIKEENTTVVGGTEKTEMGNKNEVNAKFPISDLQEEEKHKDCDLGDVKKTQIHVDPEVVQIKAGKAEIDRRISAFIERKQAEINENNVREFCNVIDCNQENSCARTDAIFTPYPGFKSHVKVSRVVNTYGPQTRPEGIQGSGHKPNSMLRDCGNQAVEERLQNIEAHLRLQTGGPVPRDIYQRIKKLEDKILELEGISPEYFHSVSFSGKRRKVQPPQQNYSLAELDEKISALRQALLRKSREADSMATHHLP</sequence>
<proteinExistence type="predicted"/>
<name>A0ABI7X369_FELCA</name>
<accession>A0ABI7X369</accession>
<dbReference type="Proteomes" id="UP000823872">
    <property type="component" value="Chromosome B3"/>
</dbReference>
<reference evidence="1" key="3">
    <citation type="submission" date="2025-09" db="UniProtKB">
        <authorList>
            <consortium name="Ensembl"/>
        </authorList>
    </citation>
    <scope>IDENTIFICATION</scope>
    <source>
        <strain evidence="1">breed Abyssinian</strain>
    </source>
</reference>
<dbReference type="GeneTree" id="ENSGT00510000047831"/>
<evidence type="ECO:0008006" key="3">
    <source>
        <dbReference type="Google" id="ProtNLM"/>
    </source>
</evidence>
<evidence type="ECO:0000313" key="2">
    <source>
        <dbReference type="Proteomes" id="UP000823872"/>
    </source>
</evidence>
<reference evidence="1 2" key="1">
    <citation type="submission" date="2021-02" db="EMBL/GenBank/DDBJ databases">
        <title>Safari Cat Assemblies.</title>
        <authorList>
            <person name="Bredemeyer K.R."/>
            <person name="Murphy W.J."/>
        </authorList>
    </citation>
    <scope>NUCLEOTIDE SEQUENCE [LARGE SCALE GENOMIC DNA]</scope>
</reference>
<dbReference type="PANTHER" id="PTHR23404">
    <property type="entry name" value="MOLYBDOPTERIN SYNTHASE RELATED"/>
    <property type="match status" value="1"/>
</dbReference>
<gene>
    <name evidence="1" type="primary">MBIP</name>
</gene>
<protein>
    <recommendedName>
        <fullName evidence="3">MAP3K12 binding inhibitory protein 1</fullName>
    </recommendedName>
</protein>
<evidence type="ECO:0000313" key="1">
    <source>
        <dbReference type="Ensembl" id="ENSFCTP00005016947.1"/>
    </source>
</evidence>
<dbReference type="Ensembl" id="ENSFCTT00005026101.1">
    <property type="protein sequence ID" value="ENSFCTP00005016947.1"/>
    <property type="gene ID" value="ENSFCTG00005009356.1"/>
</dbReference>
<organism evidence="1 2">
    <name type="scientific">Felis catus</name>
    <name type="common">Cat</name>
    <name type="synonym">Felis silvestris catus</name>
    <dbReference type="NCBI Taxonomy" id="9685"/>
    <lineage>
        <taxon>Eukaryota</taxon>
        <taxon>Metazoa</taxon>
        <taxon>Chordata</taxon>
        <taxon>Craniata</taxon>
        <taxon>Vertebrata</taxon>
        <taxon>Euteleostomi</taxon>
        <taxon>Mammalia</taxon>
        <taxon>Eutheria</taxon>
        <taxon>Laurasiatheria</taxon>
        <taxon>Carnivora</taxon>
        <taxon>Feliformia</taxon>
        <taxon>Felidae</taxon>
        <taxon>Felinae</taxon>
        <taxon>Felis</taxon>
    </lineage>
</organism>